<keyword evidence="1" id="KW-0805">Transcription regulation</keyword>
<dbReference type="AlphaFoldDB" id="K4LGG7"/>
<dbReference type="GO" id="GO:0006355">
    <property type="term" value="P:regulation of DNA-templated transcription"/>
    <property type="evidence" value="ECO:0007669"/>
    <property type="project" value="InterPro"/>
</dbReference>
<keyword evidence="6" id="KW-1185">Reference proteome</keyword>
<keyword evidence="3" id="KW-0804">Transcription</keyword>
<evidence type="ECO:0000313" key="6">
    <source>
        <dbReference type="Proteomes" id="UP000000467"/>
    </source>
</evidence>
<feature type="domain" description="HTH luxR-type" evidence="4">
    <location>
        <begin position="220"/>
        <end position="283"/>
    </location>
</feature>
<dbReference type="Pfam" id="PF00196">
    <property type="entry name" value="GerE"/>
    <property type="match status" value="1"/>
</dbReference>
<dbReference type="EMBL" id="CP003732">
    <property type="protein sequence ID" value="AFV11953.1"/>
    <property type="molecule type" value="Genomic_DNA"/>
</dbReference>
<dbReference type="STRING" id="1089553.Tph_c17500"/>
<organism evidence="5 6">
    <name type="scientific">Thermacetogenium phaeum (strain ATCC BAA-254 / DSM 26808 / PB)</name>
    <dbReference type="NCBI Taxonomy" id="1089553"/>
    <lineage>
        <taxon>Bacteria</taxon>
        <taxon>Bacillati</taxon>
        <taxon>Bacillota</taxon>
        <taxon>Clostridia</taxon>
        <taxon>Thermoanaerobacterales</taxon>
        <taxon>Thermoanaerobacteraceae</taxon>
        <taxon>Thermacetogenium</taxon>
    </lineage>
</organism>
<dbReference type="Gene3D" id="3.30.450.40">
    <property type="match status" value="1"/>
</dbReference>
<evidence type="ECO:0000256" key="2">
    <source>
        <dbReference type="ARBA" id="ARBA00023125"/>
    </source>
</evidence>
<dbReference type="OrthoDB" id="1954582at2"/>
<dbReference type="SUPFAM" id="SSF55781">
    <property type="entry name" value="GAF domain-like"/>
    <property type="match status" value="1"/>
</dbReference>
<dbReference type="Proteomes" id="UP000000467">
    <property type="component" value="Chromosome"/>
</dbReference>
<dbReference type="PANTHER" id="PTHR44688">
    <property type="entry name" value="DNA-BINDING TRANSCRIPTIONAL ACTIVATOR DEVR_DOSR"/>
    <property type="match status" value="1"/>
</dbReference>
<dbReference type="eggNOG" id="COG2771">
    <property type="taxonomic scope" value="Bacteria"/>
</dbReference>
<accession>K4LGG7</accession>
<dbReference type="PRINTS" id="PR00038">
    <property type="entry name" value="HTHLUXR"/>
</dbReference>
<keyword evidence="2" id="KW-0238">DNA-binding</keyword>
<dbReference type="Gene3D" id="1.10.10.10">
    <property type="entry name" value="Winged helix-like DNA-binding domain superfamily/Winged helix DNA-binding domain"/>
    <property type="match status" value="1"/>
</dbReference>
<dbReference type="SMART" id="SM00421">
    <property type="entry name" value="HTH_LUXR"/>
    <property type="match status" value="1"/>
</dbReference>
<dbReference type="HOGENOM" id="CLU_088266_0_0_9"/>
<proteinExistence type="predicted"/>
<sequence length="283" mass="31280">MPFSPKPGARAGDCHLDLCPPAELAQSYARCYSLKVPPDLIKPRRILSETELGPCLKAGASFIAVAEGVITPVCRAGLQREYIYILCDPELVALKIFAAPEVLAAAEEVGVRPGTVFTEESCGTNALALAREHQRLVAIRGEQHYCQLFKDWWCVASPVKDPNGKISGYLDISMHAEKELGLAAALLQTLVALIERELLLVELTQRQQTDSIALAPLRIPPEAAAKLTPREREVLKLILEWLDDVEIAKRLYLSIGTARTHRRNIYQKLGVSNLRELLAKLSR</sequence>
<evidence type="ECO:0000256" key="3">
    <source>
        <dbReference type="ARBA" id="ARBA00023163"/>
    </source>
</evidence>
<dbReference type="PROSITE" id="PS50043">
    <property type="entry name" value="HTH_LUXR_2"/>
    <property type="match status" value="1"/>
</dbReference>
<dbReference type="InterPro" id="IPR036388">
    <property type="entry name" value="WH-like_DNA-bd_sf"/>
</dbReference>
<evidence type="ECO:0000256" key="1">
    <source>
        <dbReference type="ARBA" id="ARBA00023015"/>
    </source>
</evidence>
<evidence type="ECO:0000313" key="5">
    <source>
        <dbReference type="EMBL" id="AFV11953.1"/>
    </source>
</evidence>
<dbReference type="eggNOG" id="COG3284">
    <property type="taxonomic scope" value="Bacteria"/>
</dbReference>
<gene>
    <name evidence="5" type="ordered locus">Tph_c17500</name>
</gene>
<dbReference type="InterPro" id="IPR029016">
    <property type="entry name" value="GAF-like_dom_sf"/>
</dbReference>
<dbReference type="InterPro" id="IPR016032">
    <property type="entry name" value="Sig_transdc_resp-reg_C-effctor"/>
</dbReference>
<dbReference type="GO" id="GO:0003677">
    <property type="term" value="F:DNA binding"/>
    <property type="evidence" value="ECO:0007669"/>
    <property type="project" value="UniProtKB-KW"/>
</dbReference>
<name>K4LGG7_THEPS</name>
<protein>
    <submittedName>
        <fullName evidence="5">Transcriptional regulator LuxR family</fullName>
    </submittedName>
</protein>
<dbReference type="CDD" id="cd06170">
    <property type="entry name" value="LuxR_C_like"/>
    <property type="match status" value="1"/>
</dbReference>
<evidence type="ECO:0000259" key="4">
    <source>
        <dbReference type="PROSITE" id="PS50043"/>
    </source>
</evidence>
<dbReference type="PANTHER" id="PTHR44688:SF16">
    <property type="entry name" value="DNA-BINDING TRANSCRIPTIONAL ACTIVATOR DEVR_DOSR"/>
    <property type="match status" value="1"/>
</dbReference>
<dbReference type="KEGG" id="tpz:Tph_c17500"/>
<dbReference type="InterPro" id="IPR000792">
    <property type="entry name" value="Tscrpt_reg_LuxR_C"/>
</dbReference>
<reference evidence="5 6" key="1">
    <citation type="journal article" date="2012" name="BMC Genomics">
        <title>Genome-guided analysis of physiological and morphological traits of the fermentative acetate oxidizer Thermacetogenium phaeum.</title>
        <authorList>
            <person name="Oehler D."/>
            <person name="Poehlein A."/>
            <person name="Leimbach A."/>
            <person name="Muller N."/>
            <person name="Daniel R."/>
            <person name="Gottschalk G."/>
            <person name="Schink B."/>
        </authorList>
    </citation>
    <scope>NUCLEOTIDE SEQUENCE [LARGE SCALE GENOMIC DNA]</scope>
    <source>
        <strain evidence="6">ATCC BAA-254 / DSM 26808 / PB</strain>
    </source>
</reference>
<dbReference type="SUPFAM" id="SSF46894">
    <property type="entry name" value="C-terminal effector domain of the bipartite response regulators"/>
    <property type="match status" value="1"/>
</dbReference>